<proteinExistence type="predicted"/>
<feature type="region of interest" description="Disordered" evidence="1">
    <location>
        <begin position="413"/>
        <end position="566"/>
    </location>
</feature>
<dbReference type="AlphaFoldDB" id="A0A9P8VFS1"/>
<feature type="compositionally biased region" description="Acidic residues" evidence="1">
    <location>
        <begin position="640"/>
        <end position="650"/>
    </location>
</feature>
<feature type="compositionally biased region" description="Polar residues" evidence="1">
    <location>
        <begin position="232"/>
        <end position="246"/>
    </location>
</feature>
<feature type="compositionally biased region" description="Basic and acidic residues" evidence="1">
    <location>
        <begin position="523"/>
        <end position="540"/>
    </location>
</feature>
<feature type="compositionally biased region" description="Low complexity" evidence="1">
    <location>
        <begin position="247"/>
        <end position="264"/>
    </location>
</feature>
<feature type="region of interest" description="Disordered" evidence="1">
    <location>
        <begin position="142"/>
        <end position="175"/>
    </location>
</feature>
<dbReference type="OrthoDB" id="10533681at2759"/>
<feature type="compositionally biased region" description="Basic and acidic residues" evidence="1">
    <location>
        <begin position="210"/>
        <end position="227"/>
    </location>
</feature>
<dbReference type="Proteomes" id="UP000770015">
    <property type="component" value="Unassembled WGS sequence"/>
</dbReference>
<feature type="compositionally biased region" description="Gly residues" evidence="1">
    <location>
        <begin position="874"/>
        <end position="892"/>
    </location>
</feature>
<keyword evidence="3" id="KW-1185">Reference proteome</keyword>
<feature type="compositionally biased region" description="Basic and acidic residues" evidence="1">
    <location>
        <begin position="801"/>
        <end position="813"/>
    </location>
</feature>
<feature type="compositionally biased region" description="Basic and acidic residues" evidence="1">
    <location>
        <begin position="686"/>
        <end position="695"/>
    </location>
</feature>
<feature type="compositionally biased region" description="Basic and acidic residues" evidence="1">
    <location>
        <begin position="144"/>
        <end position="153"/>
    </location>
</feature>
<accession>A0A9P8VFS1</accession>
<feature type="region of interest" description="Disordered" evidence="1">
    <location>
        <begin position="205"/>
        <end position="264"/>
    </location>
</feature>
<feature type="region of interest" description="Disordered" evidence="1">
    <location>
        <begin position="1"/>
        <end position="102"/>
    </location>
</feature>
<feature type="compositionally biased region" description="Basic and acidic residues" evidence="1">
    <location>
        <begin position="466"/>
        <end position="505"/>
    </location>
</feature>
<reference evidence="2" key="1">
    <citation type="journal article" date="2021" name="Nat. Commun.">
        <title>Genetic determinants of endophytism in the Arabidopsis root mycobiome.</title>
        <authorList>
            <person name="Mesny F."/>
            <person name="Miyauchi S."/>
            <person name="Thiergart T."/>
            <person name="Pickel B."/>
            <person name="Atanasova L."/>
            <person name="Karlsson M."/>
            <person name="Huettel B."/>
            <person name="Barry K.W."/>
            <person name="Haridas S."/>
            <person name="Chen C."/>
            <person name="Bauer D."/>
            <person name="Andreopoulos W."/>
            <person name="Pangilinan J."/>
            <person name="LaButti K."/>
            <person name="Riley R."/>
            <person name="Lipzen A."/>
            <person name="Clum A."/>
            <person name="Drula E."/>
            <person name="Henrissat B."/>
            <person name="Kohler A."/>
            <person name="Grigoriev I.V."/>
            <person name="Martin F.M."/>
            <person name="Hacquard S."/>
        </authorList>
    </citation>
    <scope>NUCLEOTIDE SEQUENCE</scope>
    <source>
        <strain evidence="2">MPI-SDFR-AT-0117</strain>
    </source>
</reference>
<organism evidence="2 3">
    <name type="scientific">Plectosphaerella plurivora</name>
    <dbReference type="NCBI Taxonomy" id="936078"/>
    <lineage>
        <taxon>Eukaryota</taxon>
        <taxon>Fungi</taxon>
        <taxon>Dikarya</taxon>
        <taxon>Ascomycota</taxon>
        <taxon>Pezizomycotina</taxon>
        <taxon>Sordariomycetes</taxon>
        <taxon>Hypocreomycetidae</taxon>
        <taxon>Glomerellales</taxon>
        <taxon>Plectosphaerellaceae</taxon>
        <taxon>Plectosphaerella</taxon>
    </lineage>
</organism>
<feature type="region of interest" description="Disordered" evidence="1">
    <location>
        <begin position="840"/>
        <end position="892"/>
    </location>
</feature>
<feature type="compositionally biased region" description="Low complexity" evidence="1">
    <location>
        <begin position="724"/>
        <end position="733"/>
    </location>
</feature>
<evidence type="ECO:0000256" key="1">
    <source>
        <dbReference type="SAM" id="MobiDB-lite"/>
    </source>
</evidence>
<protein>
    <submittedName>
        <fullName evidence="2">Uncharacterized protein</fullName>
    </submittedName>
</protein>
<feature type="compositionally biased region" description="Polar residues" evidence="1">
    <location>
        <begin position="44"/>
        <end position="77"/>
    </location>
</feature>
<name>A0A9P8VFS1_9PEZI</name>
<gene>
    <name evidence="2" type="ORF">F5X68DRAFT_253236</name>
</gene>
<feature type="region of interest" description="Disordered" evidence="1">
    <location>
        <begin position="793"/>
        <end position="815"/>
    </location>
</feature>
<feature type="region of interest" description="Disordered" evidence="1">
    <location>
        <begin position="369"/>
        <end position="399"/>
    </location>
</feature>
<feature type="region of interest" description="Disordered" evidence="1">
    <location>
        <begin position="635"/>
        <end position="666"/>
    </location>
</feature>
<comment type="caution">
    <text evidence="2">The sequence shown here is derived from an EMBL/GenBank/DDBJ whole genome shotgun (WGS) entry which is preliminary data.</text>
</comment>
<sequence>MSSASGDKPHAAKASEPQTDQSRDGAGTADKTPQQGILDPKRPITNTSTSFPSSTGRPSTAGNDPKENSSSTTSAGNTRDHASSTSSIRSRRPTGASGKGGVRDIVYWLEKQSDKPTAAIDQAGKKPALTIAQRKASFGTALSEKQHIQEKTVHTNPLPLPARQQSPKPTVEKKKPYGAIGTMSASQDESPGQDSLNANRRVGQGFAIKQQDEAIKDKAQNKTEEAHAQAIDPNQSPKMKSLSISPAHTAASDATSAASAQAKDVAVSVAATGPEHKAIPETSLGPRNFSRPQVQAPELTASKKTATTKNAAVEPLGLEPTAIKLAALKSTASENLTPKHTALETSDISATLNLVAPEIPGLKTAIPEPAAHQAPASKVTAPETTIPKHTSLETSDTSATLKLVTPEIAAPKTAAFDPDALKAPTPKVDAPETAAPEVAALKPTTSSETTAVRQTYYESDTSSGVESDKGEETIIDCRKTTSLPKTEHEKPDVETNKDGNTDHNVRAQLHVSDDEVEESFAQEQKERALPDADAKARLEAKTSASHRSYNIDRGNNPAFPPVDTDTLKWRDERVAKSSTSLAQQKPAVDHKYEQLYSNRTKAAYTDLVPAPLRIASREHIQANERPFLPAVADKSADESTFLEDTTDESASDVTTTPAEAKKEWRSQPVDEVGSGVRVFNAADKRTPEGRIEPNDNNKTPVGRAINRDNSRGLVHGNNVDNTWRFPATPAARRQPPRAEPTSEDPWALRSLVPRMEALDDFFDITPEDRRDFRADLEAQQGKYEAAFAKAAAQPATYGVDEDAKAKEQARRADNQAAGDRIVGSLHAAMACMGITAEGAPEPAPAPAPAPAAASAAATLQEQRREKVKAAVRRGTGGSKGSGGAAAPGPGWI</sequence>
<feature type="compositionally biased region" description="Polar residues" evidence="1">
    <location>
        <begin position="443"/>
        <end position="465"/>
    </location>
</feature>
<evidence type="ECO:0000313" key="2">
    <source>
        <dbReference type="EMBL" id="KAH6690320.1"/>
    </source>
</evidence>
<feature type="region of interest" description="Disordered" evidence="1">
    <location>
        <begin position="686"/>
        <end position="745"/>
    </location>
</feature>
<dbReference type="EMBL" id="JAGSXJ010000006">
    <property type="protein sequence ID" value="KAH6690320.1"/>
    <property type="molecule type" value="Genomic_DNA"/>
</dbReference>
<evidence type="ECO:0000313" key="3">
    <source>
        <dbReference type="Proteomes" id="UP000770015"/>
    </source>
</evidence>